<proteinExistence type="inferred from homology"/>
<dbReference type="InterPro" id="IPR029057">
    <property type="entry name" value="PRTase-like"/>
</dbReference>
<dbReference type="Gene3D" id="3.40.50.2020">
    <property type="match status" value="1"/>
</dbReference>
<dbReference type="Proteomes" id="UP001214976">
    <property type="component" value="Unassembled WGS sequence"/>
</dbReference>
<dbReference type="AlphaFoldDB" id="A0AAW6Q9U5"/>
<dbReference type="InterPro" id="IPR000836">
    <property type="entry name" value="PRTase_dom"/>
</dbReference>
<gene>
    <name evidence="2" type="ORF">P7M15_06380</name>
</gene>
<dbReference type="PANTHER" id="PTHR47505">
    <property type="entry name" value="DNA UTILIZATION PROTEIN YHGH"/>
    <property type="match status" value="1"/>
</dbReference>
<evidence type="ECO:0000256" key="1">
    <source>
        <dbReference type="ARBA" id="ARBA00008007"/>
    </source>
</evidence>
<reference evidence="2" key="1">
    <citation type="submission" date="2023-03" db="EMBL/GenBank/DDBJ databases">
        <title>Classification of Bisgaard taxon 6 and taxon 10 as Exercitatus varius gen. nov., spec. nov.</title>
        <authorList>
            <person name="Christensen H."/>
        </authorList>
    </citation>
    <scope>NUCLEOTIDE SEQUENCE</scope>
    <source>
        <strain evidence="2">86116</strain>
    </source>
</reference>
<organism evidence="2 3">
    <name type="scientific">Exercitatus varius</name>
    <dbReference type="NCBI Taxonomy" id="67857"/>
    <lineage>
        <taxon>Bacteria</taxon>
        <taxon>Pseudomonadati</taxon>
        <taxon>Pseudomonadota</taxon>
        <taxon>Gammaproteobacteria</taxon>
        <taxon>Pasteurellales</taxon>
        <taxon>Pasteurellaceae</taxon>
        <taxon>Exercitatus</taxon>
    </lineage>
</organism>
<sequence>MNPLGFCCVRCGERLALARHGLCSRCNRLIERFPYCGTCGASLRENALHCGRCLQSKPGWDRLVMIGRYDEPLSSLIHRFKFRRQFWLDRTLARLMLLAIIRARREQGLCLPEAILPVPLHHFRQWRRGYNQTALLARYLSEWLNIPYDLHQIRRIKRTPNQRGLTAAARRSNLKNAFWVNASVPYRSVALLDDVITTGSTLNEIARQLRERGVQHIQAWGLARV</sequence>
<evidence type="ECO:0000313" key="2">
    <source>
        <dbReference type="EMBL" id="MDG2950147.1"/>
    </source>
</evidence>
<dbReference type="SUPFAM" id="SSF53271">
    <property type="entry name" value="PRTase-like"/>
    <property type="match status" value="1"/>
</dbReference>
<dbReference type="InterPro" id="IPR051910">
    <property type="entry name" value="ComF/GntX_DNA_util-trans"/>
</dbReference>
<comment type="caution">
    <text evidence="2">The sequence shown here is derived from an EMBL/GenBank/DDBJ whole genome shotgun (WGS) entry which is preliminary data.</text>
</comment>
<protein>
    <submittedName>
        <fullName evidence="2">Amidophosphoribosyltransferase</fullName>
    </submittedName>
</protein>
<dbReference type="CDD" id="cd06223">
    <property type="entry name" value="PRTases_typeI"/>
    <property type="match status" value="1"/>
</dbReference>
<dbReference type="RefSeq" id="WP_317477222.1">
    <property type="nucleotide sequence ID" value="NZ_JARQTW010000009.1"/>
</dbReference>
<dbReference type="EMBL" id="JARQTW010000009">
    <property type="protein sequence ID" value="MDG2950147.1"/>
    <property type="molecule type" value="Genomic_DNA"/>
</dbReference>
<comment type="similarity">
    <text evidence="1">Belongs to the ComF/GntX family.</text>
</comment>
<dbReference type="PANTHER" id="PTHR47505:SF1">
    <property type="entry name" value="DNA UTILIZATION PROTEIN YHGH"/>
    <property type="match status" value="1"/>
</dbReference>
<name>A0AAW6Q9U5_9PAST</name>
<evidence type="ECO:0000313" key="3">
    <source>
        <dbReference type="Proteomes" id="UP001214976"/>
    </source>
</evidence>
<accession>A0AAW6Q9U5</accession>